<accession>A0AA86MZ08</accession>
<sequence>MALSVHLAQSGQRPVAAGEPIIPPPLWAPVGPIIVLGESRDDQGFPLPVVPSPKTLFGPRGCCLVSKDGPLWVADTGHHRLLGWRTCPTANDAEADWVIGQPDFLSEGRNAKRLPGPTTLNVPTGIVAYGTGLAVADAWNHRVLIWRQLPTTSHCPPDLVLGQKNFEDVEINRGCAAPSAETLYWPYGVCCWGDSLIVADTGNRRVLIWFTPPTQNGQAADLVLGQTDFAGKDENAGGAPSARSMRWPHGIARWGNKLCVADAGNNRVMIWNTLPSTCGAESDWILGQTDVAQVDHNGGQYWPHAGSLNMPYGIASAGDWLVVSDTANSRLLGWHVRDLGTGARARALAGQRSFEMKGDNQWGFPTPDTICWPYGVSVCEGMLAIADSGNNRVVIRPMCVEELE</sequence>
<dbReference type="CDD" id="cd05819">
    <property type="entry name" value="NHL"/>
    <property type="match status" value="1"/>
</dbReference>
<dbReference type="InterPro" id="IPR050952">
    <property type="entry name" value="TRIM-NHL_E3_ligases"/>
</dbReference>
<dbReference type="SUPFAM" id="SSF63829">
    <property type="entry name" value="Calcium-dependent phosphotriesterase"/>
    <property type="match status" value="1"/>
</dbReference>
<dbReference type="Gene3D" id="2.120.10.30">
    <property type="entry name" value="TolB, C-terminal domain"/>
    <property type="match status" value="1"/>
</dbReference>
<dbReference type="Pfam" id="PF01436">
    <property type="entry name" value="NHL"/>
    <property type="match status" value="1"/>
</dbReference>
<dbReference type="PANTHER" id="PTHR24104:SF51">
    <property type="entry name" value="SMP-30_GLUCONOLACTONASE_LRE-LIKE REGION DOMAIN-CONTAINING PROTEIN"/>
    <property type="match status" value="1"/>
</dbReference>
<dbReference type="GO" id="GO:0000209">
    <property type="term" value="P:protein polyubiquitination"/>
    <property type="evidence" value="ECO:0007669"/>
    <property type="project" value="TreeGrafter"/>
</dbReference>
<evidence type="ECO:0000256" key="1">
    <source>
        <dbReference type="ARBA" id="ARBA00022737"/>
    </source>
</evidence>
<evidence type="ECO:0008006" key="4">
    <source>
        <dbReference type="Google" id="ProtNLM"/>
    </source>
</evidence>
<evidence type="ECO:0000313" key="3">
    <source>
        <dbReference type="Proteomes" id="UP001179121"/>
    </source>
</evidence>
<dbReference type="InterPro" id="IPR001258">
    <property type="entry name" value="NHL_repeat"/>
</dbReference>
<reference evidence="2" key="1">
    <citation type="submission" date="2022-10" db="EMBL/GenBank/DDBJ databases">
        <authorList>
            <person name="Koch H."/>
        </authorList>
    </citation>
    <scope>NUCLEOTIDE SEQUENCE</scope>
    <source>
        <strain evidence="2">DNF</strain>
    </source>
</reference>
<dbReference type="PANTHER" id="PTHR24104">
    <property type="entry name" value="E3 UBIQUITIN-PROTEIN LIGASE NHLRC1-RELATED"/>
    <property type="match status" value="1"/>
</dbReference>
<dbReference type="EMBL" id="OX365700">
    <property type="protein sequence ID" value="CAI4031587.1"/>
    <property type="molecule type" value="Genomic_DNA"/>
</dbReference>
<dbReference type="InterPro" id="IPR011042">
    <property type="entry name" value="6-blade_b-propeller_TolB-like"/>
</dbReference>
<name>A0AA86MZ08_9BACT</name>
<dbReference type="Proteomes" id="UP001179121">
    <property type="component" value="Chromosome"/>
</dbReference>
<dbReference type="KEGG" id="nti:DNFV4_02006"/>
<proteinExistence type="predicted"/>
<protein>
    <recommendedName>
        <fullName evidence="4">NHL repeat protein</fullName>
    </recommendedName>
</protein>
<dbReference type="GO" id="GO:0061630">
    <property type="term" value="F:ubiquitin protein ligase activity"/>
    <property type="evidence" value="ECO:0007669"/>
    <property type="project" value="TreeGrafter"/>
</dbReference>
<organism evidence="2 3">
    <name type="scientific">Nitrospira tepida</name>
    <dbReference type="NCBI Taxonomy" id="2973512"/>
    <lineage>
        <taxon>Bacteria</taxon>
        <taxon>Pseudomonadati</taxon>
        <taxon>Nitrospirota</taxon>
        <taxon>Nitrospiria</taxon>
        <taxon>Nitrospirales</taxon>
        <taxon>Nitrospiraceae</taxon>
        <taxon>Nitrospira</taxon>
    </lineage>
</organism>
<evidence type="ECO:0000313" key="2">
    <source>
        <dbReference type="EMBL" id="CAI4031587.1"/>
    </source>
</evidence>
<keyword evidence="3" id="KW-1185">Reference proteome</keyword>
<gene>
    <name evidence="2" type="ORF">DNFV4_02006</name>
</gene>
<dbReference type="AlphaFoldDB" id="A0AA86MZ08"/>
<keyword evidence="1" id="KW-0677">Repeat</keyword>
<dbReference type="GO" id="GO:0043161">
    <property type="term" value="P:proteasome-mediated ubiquitin-dependent protein catabolic process"/>
    <property type="evidence" value="ECO:0007669"/>
    <property type="project" value="TreeGrafter"/>
</dbReference>